<proteinExistence type="predicted"/>
<reference evidence="2" key="1">
    <citation type="journal article" date="2017" name="Nature">
        <title>The sunflower genome provides insights into oil metabolism, flowering and Asterid evolution.</title>
        <authorList>
            <person name="Badouin H."/>
            <person name="Gouzy J."/>
            <person name="Grassa C.J."/>
            <person name="Murat F."/>
            <person name="Staton S.E."/>
            <person name="Cottret L."/>
            <person name="Lelandais-Briere C."/>
            <person name="Owens G.L."/>
            <person name="Carrere S."/>
            <person name="Mayjonade B."/>
            <person name="Legrand L."/>
            <person name="Gill N."/>
            <person name="Kane N.C."/>
            <person name="Bowers J.E."/>
            <person name="Hubner S."/>
            <person name="Bellec A."/>
            <person name="Berard A."/>
            <person name="Berges H."/>
            <person name="Blanchet N."/>
            <person name="Boniface M.C."/>
            <person name="Brunel D."/>
            <person name="Catrice O."/>
            <person name="Chaidir N."/>
            <person name="Claudel C."/>
            <person name="Donnadieu C."/>
            <person name="Faraut T."/>
            <person name="Fievet G."/>
            <person name="Helmstetter N."/>
            <person name="King M."/>
            <person name="Knapp S.J."/>
            <person name="Lai Z."/>
            <person name="Le Paslier M.C."/>
            <person name="Lippi Y."/>
            <person name="Lorenzon L."/>
            <person name="Mandel J.R."/>
            <person name="Marage G."/>
            <person name="Marchand G."/>
            <person name="Marquand E."/>
            <person name="Bret-Mestries E."/>
            <person name="Morien E."/>
            <person name="Nambeesan S."/>
            <person name="Nguyen T."/>
            <person name="Pegot-Espagnet P."/>
            <person name="Pouilly N."/>
            <person name="Raftis F."/>
            <person name="Sallet E."/>
            <person name="Schiex T."/>
            <person name="Thomas J."/>
            <person name="Vandecasteele C."/>
            <person name="Vares D."/>
            <person name="Vear F."/>
            <person name="Vautrin S."/>
            <person name="Crespi M."/>
            <person name="Mangin B."/>
            <person name="Burke J.M."/>
            <person name="Salse J."/>
            <person name="Munos S."/>
            <person name="Vincourt P."/>
            <person name="Rieseberg L.H."/>
            <person name="Langlade N.B."/>
        </authorList>
    </citation>
    <scope>NUCLEOTIDE SEQUENCE [LARGE SCALE GENOMIC DNA]</scope>
    <source>
        <strain evidence="2">cv. SF193</strain>
    </source>
</reference>
<dbReference type="EMBL" id="CM007900">
    <property type="protein sequence ID" value="OTG08368.1"/>
    <property type="molecule type" value="Genomic_DNA"/>
</dbReference>
<name>A0A251TBC0_HELAN</name>
<sequence length="181" mass="21438">MAGSNEINVNEAKDRMRFIRISRANLQWRLVERHAFKSAINMTCYWFIHKMDPRIETQSTVLGPNQKGFHYSMRESYEEVWEQKFESCFSNSLTHMLTILHRKTPGNEHLRLSPNTILSLMQPNGIILPKEALRQVINEGLEELEIKQAIYEKVENFQYKVGSKRYKLKSFETITRHFNIC</sequence>
<accession>A0A251TBC0</accession>
<dbReference type="InParanoid" id="A0A251TBC0"/>
<evidence type="ECO:0000313" key="1">
    <source>
        <dbReference type="EMBL" id="OTG08368.1"/>
    </source>
</evidence>
<organism evidence="1 2">
    <name type="scientific">Helianthus annuus</name>
    <name type="common">Common sunflower</name>
    <dbReference type="NCBI Taxonomy" id="4232"/>
    <lineage>
        <taxon>Eukaryota</taxon>
        <taxon>Viridiplantae</taxon>
        <taxon>Streptophyta</taxon>
        <taxon>Embryophyta</taxon>
        <taxon>Tracheophyta</taxon>
        <taxon>Spermatophyta</taxon>
        <taxon>Magnoliopsida</taxon>
        <taxon>eudicotyledons</taxon>
        <taxon>Gunneridae</taxon>
        <taxon>Pentapetalae</taxon>
        <taxon>asterids</taxon>
        <taxon>campanulids</taxon>
        <taxon>Asterales</taxon>
        <taxon>Asteraceae</taxon>
        <taxon>Asteroideae</taxon>
        <taxon>Heliantheae alliance</taxon>
        <taxon>Heliantheae</taxon>
        <taxon>Helianthus</taxon>
    </lineage>
</organism>
<gene>
    <name evidence="1" type="ORF">HannXRQ_Chr11g0340991</name>
</gene>
<keyword evidence="2" id="KW-1185">Reference proteome</keyword>
<dbReference type="Proteomes" id="UP000215914">
    <property type="component" value="Chromosome 11"/>
</dbReference>
<dbReference type="AlphaFoldDB" id="A0A251TBC0"/>
<protein>
    <submittedName>
        <fullName evidence="1">Uncharacterized protein</fullName>
    </submittedName>
</protein>
<evidence type="ECO:0000313" key="2">
    <source>
        <dbReference type="Proteomes" id="UP000215914"/>
    </source>
</evidence>